<dbReference type="STRING" id="632773.BBEV_2187"/>
<proteinExistence type="inferred from homology"/>
<dbReference type="OrthoDB" id="8881899at2"/>
<evidence type="ECO:0000256" key="1">
    <source>
        <dbReference type="ARBA" id="ARBA00006987"/>
    </source>
</evidence>
<dbReference type="CDD" id="cd07012">
    <property type="entry name" value="PBP2_Bug_TTT"/>
    <property type="match status" value="1"/>
</dbReference>
<dbReference type="PIRSF" id="PIRSF017082">
    <property type="entry name" value="YflP"/>
    <property type="match status" value="1"/>
</dbReference>
<feature type="chain" id="PRO_5009099144" evidence="2">
    <location>
        <begin position="24"/>
        <end position="316"/>
    </location>
</feature>
<dbReference type="SUPFAM" id="SSF53850">
    <property type="entry name" value="Periplasmic binding protein-like II"/>
    <property type="match status" value="1"/>
</dbReference>
<dbReference type="RefSeq" id="WP_069365515.1">
    <property type="nucleotide sequence ID" value="NZ_CP012502.1"/>
</dbReference>
<gene>
    <name evidence="3" type="ORF">BBEV_2187</name>
</gene>
<dbReference type="InterPro" id="IPR042100">
    <property type="entry name" value="Bug_dom1"/>
</dbReference>
<organism evidence="3 4">
    <name type="scientific">Salisediminibacterium beveridgei</name>
    <dbReference type="NCBI Taxonomy" id="632773"/>
    <lineage>
        <taxon>Bacteria</taxon>
        <taxon>Bacillati</taxon>
        <taxon>Bacillota</taxon>
        <taxon>Bacilli</taxon>
        <taxon>Bacillales</taxon>
        <taxon>Bacillaceae</taxon>
        <taxon>Salisediminibacterium</taxon>
    </lineage>
</organism>
<protein>
    <submittedName>
        <fullName evidence="3">Tricarboxylate transport protein TctC</fullName>
    </submittedName>
</protein>
<reference evidence="3 4" key="1">
    <citation type="submission" date="2015-08" db="EMBL/GenBank/DDBJ databases">
        <title>The complete genome sequence of Bacillus beveridgei MLTeJB.</title>
        <authorList>
            <person name="Hanson T.E."/>
            <person name="Mesa C."/>
            <person name="Basesman S.M."/>
            <person name="Oremland R.S."/>
        </authorList>
    </citation>
    <scope>NUCLEOTIDE SEQUENCE [LARGE SCALE GENOMIC DNA]</scope>
    <source>
        <strain evidence="3 4">MLTeJB</strain>
    </source>
</reference>
<dbReference type="Pfam" id="PF03401">
    <property type="entry name" value="TctC"/>
    <property type="match status" value="1"/>
</dbReference>
<dbReference type="AlphaFoldDB" id="A0A1D7QX12"/>
<feature type="signal peptide" evidence="2">
    <location>
        <begin position="1"/>
        <end position="23"/>
    </location>
</feature>
<evidence type="ECO:0000313" key="3">
    <source>
        <dbReference type="EMBL" id="AOM83545.1"/>
    </source>
</evidence>
<dbReference type="PANTHER" id="PTHR42928">
    <property type="entry name" value="TRICARBOXYLATE-BINDING PROTEIN"/>
    <property type="match status" value="1"/>
</dbReference>
<sequence length="316" mass="34316">MKKAIGSLLVVSAVLLAACNDNAESQSSENYPEKDIDVIVTWSSGGGTDITARQFLQAAEEETDASFLVRNVTGGAGAVGWNEARQSESDGYTLTVLTADILIHSANEANVTLDDFEPIALMSQYPAVIAVDADSEWEDLDDFIETANERKLSIANDGLGQNDHLTAMQLEEEANLDNTFDHIPFDGGAEGIAAVLGGNVDATISNVPEIASRSDMKVLAIFSQEENEEMPDTPVIKEYGMDIDAGSFRMIAAPAGTPEESLSYLDDLFETAYNSPTYLDFAEESNLSPQYMNREDSKEMLNSRLDVMTQLLEKVE</sequence>
<dbReference type="InterPro" id="IPR005064">
    <property type="entry name" value="BUG"/>
</dbReference>
<name>A0A1D7QX12_9BACI</name>
<dbReference type="Gene3D" id="3.40.190.10">
    <property type="entry name" value="Periplasmic binding protein-like II"/>
    <property type="match status" value="1"/>
</dbReference>
<dbReference type="Proteomes" id="UP000094463">
    <property type="component" value="Chromosome"/>
</dbReference>
<evidence type="ECO:0000313" key="4">
    <source>
        <dbReference type="Proteomes" id="UP000094463"/>
    </source>
</evidence>
<evidence type="ECO:0000256" key="2">
    <source>
        <dbReference type="SAM" id="SignalP"/>
    </source>
</evidence>
<keyword evidence="4" id="KW-1185">Reference proteome</keyword>
<keyword evidence="2" id="KW-0732">Signal</keyword>
<dbReference type="Gene3D" id="3.40.190.150">
    <property type="entry name" value="Bordetella uptake gene, domain 1"/>
    <property type="match status" value="1"/>
</dbReference>
<dbReference type="PANTHER" id="PTHR42928:SF5">
    <property type="entry name" value="BLR1237 PROTEIN"/>
    <property type="match status" value="1"/>
</dbReference>
<accession>A0A1D7QX12</accession>
<dbReference type="EMBL" id="CP012502">
    <property type="protein sequence ID" value="AOM83545.1"/>
    <property type="molecule type" value="Genomic_DNA"/>
</dbReference>
<comment type="similarity">
    <text evidence="1">Belongs to the UPF0065 (bug) family.</text>
</comment>
<dbReference type="KEGG" id="bbev:BBEV_2187"/>
<dbReference type="PROSITE" id="PS51257">
    <property type="entry name" value="PROKAR_LIPOPROTEIN"/>
    <property type="match status" value="1"/>
</dbReference>